<sequence>MFTNFSPFCCYCYMSLADLKAFERRLTEVVLSYRPPTFRWRILLSAMSMCTAIGAWYWLRDPRTTVVPLTESLWIHPIFTAATVTLIVLFILGIQKLVIAPQIITSRTRNVLGDFNMSCDDTGKLILKARQSNNNST</sequence>
<evidence type="ECO:0000256" key="8">
    <source>
        <dbReference type="ARBA" id="ARBA00023136"/>
    </source>
</evidence>
<evidence type="ECO:0000256" key="9">
    <source>
        <dbReference type="ARBA" id="ARBA00023242"/>
    </source>
</evidence>
<evidence type="ECO:0000256" key="1">
    <source>
        <dbReference type="ARBA" id="ARBA00004232"/>
    </source>
</evidence>
<dbReference type="InterPro" id="IPR019168">
    <property type="entry name" value="NEP1-R1"/>
</dbReference>
<evidence type="ECO:0000313" key="12">
    <source>
        <dbReference type="EMBL" id="SPP76701.1"/>
    </source>
</evidence>
<keyword evidence="7" id="KW-0443">Lipid metabolism</keyword>
<evidence type="ECO:0000256" key="3">
    <source>
        <dbReference type="ARBA" id="ARBA00010998"/>
    </source>
</evidence>
<dbReference type="EMBL" id="OUUW01000002">
    <property type="protein sequence ID" value="SPP76701.1"/>
    <property type="molecule type" value="Genomic_DNA"/>
</dbReference>
<evidence type="ECO:0000256" key="11">
    <source>
        <dbReference type="SAM" id="Phobius"/>
    </source>
</evidence>
<keyword evidence="13" id="KW-1185">Reference proteome</keyword>
<reference evidence="13" key="1">
    <citation type="submission" date="2018-01" db="EMBL/GenBank/DDBJ databases">
        <authorList>
            <person name="Alioto T."/>
            <person name="Alioto T."/>
        </authorList>
    </citation>
    <scope>NUCLEOTIDE SEQUENCE [LARGE SCALE GENOMIC DNA]</scope>
</reference>
<gene>
    <name evidence="12" type="ORF">DGUA_6G007266</name>
</gene>
<dbReference type="Proteomes" id="UP000268350">
    <property type="component" value="Unassembled WGS sequence"/>
</dbReference>
<keyword evidence="8 11" id="KW-0472">Membrane</keyword>
<dbReference type="GO" id="GO:0005737">
    <property type="term" value="C:cytoplasm"/>
    <property type="evidence" value="ECO:0007669"/>
    <property type="project" value="UniProtKB-SubCell"/>
</dbReference>
<evidence type="ECO:0000256" key="10">
    <source>
        <dbReference type="ARBA" id="ARBA00030458"/>
    </source>
</evidence>
<dbReference type="PANTHER" id="PTHR20996:SF1">
    <property type="entry name" value="NUCLEAR ENVELOPE PHOSPHATASE-REGULATORY SUBUNIT 1"/>
    <property type="match status" value="1"/>
</dbReference>
<comment type="subcellular location">
    <subcellularLocation>
        <location evidence="2">Cytoplasm</location>
    </subcellularLocation>
    <subcellularLocation>
        <location evidence="1">Nucleus membrane</location>
        <topology evidence="1">Multi-pass membrane protein</topology>
    </subcellularLocation>
</comment>
<comment type="similarity">
    <text evidence="3">Belongs to the CNEP1R1 family.</text>
</comment>
<feature type="transmembrane region" description="Helical" evidence="11">
    <location>
        <begin position="74"/>
        <end position="99"/>
    </location>
</feature>
<evidence type="ECO:0000256" key="6">
    <source>
        <dbReference type="ARBA" id="ARBA00022989"/>
    </source>
</evidence>
<evidence type="ECO:0000256" key="4">
    <source>
        <dbReference type="ARBA" id="ARBA00022490"/>
    </source>
</evidence>
<protein>
    <recommendedName>
        <fullName evidence="10">Transmembrane protein 188</fullName>
    </recommendedName>
</protein>
<dbReference type="PANTHER" id="PTHR20996">
    <property type="entry name" value="NUCLEAR ENVELOPE PHOSPHATASE-REGULATORY SUBUNIT 1"/>
    <property type="match status" value="1"/>
</dbReference>
<evidence type="ECO:0000313" key="13">
    <source>
        <dbReference type="Proteomes" id="UP000268350"/>
    </source>
</evidence>
<accession>A0A3B0JVD7</accession>
<keyword evidence="4" id="KW-0963">Cytoplasm</keyword>
<dbReference type="GO" id="GO:0071595">
    <property type="term" value="C:Nem1-Spo7 phosphatase complex"/>
    <property type="evidence" value="ECO:0007669"/>
    <property type="project" value="InterPro"/>
</dbReference>
<name>A0A3B0JVD7_DROGU</name>
<dbReference type="OrthoDB" id="5786980at2759"/>
<organism evidence="12 13">
    <name type="scientific">Drosophila guanche</name>
    <name type="common">Fruit fly</name>
    <dbReference type="NCBI Taxonomy" id="7266"/>
    <lineage>
        <taxon>Eukaryota</taxon>
        <taxon>Metazoa</taxon>
        <taxon>Ecdysozoa</taxon>
        <taxon>Arthropoda</taxon>
        <taxon>Hexapoda</taxon>
        <taxon>Insecta</taxon>
        <taxon>Pterygota</taxon>
        <taxon>Neoptera</taxon>
        <taxon>Endopterygota</taxon>
        <taxon>Diptera</taxon>
        <taxon>Brachycera</taxon>
        <taxon>Muscomorpha</taxon>
        <taxon>Ephydroidea</taxon>
        <taxon>Drosophilidae</taxon>
        <taxon>Drosophila</taxon>
        <taxon>Sophophora</taxon>
    </lineage>
</organism>
<dbReference type="GO" id="GO:0006629">
    <property type="term" value="P:lipid metabolic process"/>
    <property type="evidence" value="ECO:0007669"/>
    <property type="project" value="UniProtKB-KW"/>
</dbReference>
<evidence type="ECO:0000256" key="7">
    <source>
        <dbReference type="ARBA" id="ARBA00023098"/>
    </source>
</evidence>
<keyword evidence="5 11" id="KW-0812">Transmembrane</keyword>
<proteinExistence type="inferred from homology"/>
<dbReference type="STRING" id="7266.A0A3B0JVD7"/>
<feature type="transmembrane region" description="Helical" evidence="11">
    <location>
        <begin position="42"/>
        <end position="59"/>
    </location>
</feature>
<dbReference type="GO" id="GO:0031965">
    <property type="term" value="C:nuclear membrane"/>
    <property type="evidence" value="ECO:0007669"/>
    <property type="project" value="UniProtKB-SubCell"/>
</dbReference>
<keyword evidence="6 11" id="KW-1133">Transmembrane helix</keyword>
<evidence type="ECO:0000256" key="2">
    <source>
        <dbReference type="ARBA" id="ARBA00004496"/>
    </source>
</evidence>
<dbReference type="Pfam" id="PF09771">
    <property type="entry name" value="Tmemb_18A"/>
    <property type="match status" value="1"/>
</dbReference>
<evidence type="ECO:0000256" key="5">
    <source>
        <dbReference type="ARBA" id="ARBA00022692"/>
    </source>
</evidence>
<keyword evidence="9" id="KW-0539">Nucleus</keyword>
<dbReference type="AlphaFoldDB" id="A0A3B0JVD7"/>